<evidence type="ECO:0000256" key="10">
    <source>
        <dbReference type="ARBA" id="ARBA00023136"/>
    </source>
</evidence>
<feature type="transmembrane region" description="Helical" evidence="11">
    <location>
        <begin position="173"/>
        <end position="196"/>
    </location>
</feature>
<keyword evidence="4" id="KW-0349">Heme</keyword>
<keyword evidence="6" id="KW-0479">Metal-binding</keyword>
<feature type="transmembrane region" description="Helical" evidence="11">
    <location>
        <begin position="97"/>
        <end position="118"/>
    </location>
</feature>
<dbReference type="InterPro" id="IPR006593">
    <property type="entry name" value="Cyt_b561/ferric_Rdtase_TM"/>
</dbReference>
<keyword evidence="9" id="KW-0408">Iron</keyword>
<evidence type="ECO:0000256" key="6">
    <source>
        <dbReference type="ARBA" id="ARBA00022723"/>
    </source>
</evidence>
<feature type="transmembrane region" description="Helical" evidence="11">
    <location>
        <begin position="138"/>
        <end position="161"/>
    </location>
</feature>
<dbReference type="PANTHER" id="PTHR10106:SF24">
    <property type="entry name" value="NO EXTENDED MEMORY, ISOFORM A"/>
    <property type="match status" value="1"/>
</dbReference>
<keyword evidence="5 11" id="KW-0812">Transmembrane</keyword>
<sequence length="204" mass="22641">MASKNNKNSGTSSDMPILVRCGFGFLVFVAELLLFGVLGLCLFWIIYYCGGVAWTRDVSKQLNLHYILMIGGFIFFNGQAILAYRCFACCKKIYTKVIHSGFFVLAISSVTAGLMSAIKAHEDAADKHFYSLHSWVGLATMGMFALQFMVGFVSFLVLLCCDNATIKFRQRLLPTHITFGLIVFGMAIVTCLTGLMQTARHTLR</sequence>
<feature type="domain" description="Cytochrome b561" evidence="12">
    <location>
        <begin position="29"/>
        <end position="204"/>
    </location>
</feature>
<dbReference type="GeneID" id="106474279"/>
<accession>A0ABM1BX94</accession>
<dbReference type="InterPro" id="IPR043205">
    <property type="entry name" value="CYB561/CYBRD1-like"/>
</dbReference>
<evidence type="ECO:0000313" key="13">
    <source>
        <dbReference type="Proteomes" id="UP000694941"/>
    </source>
</evidence>
<dbReference type="PANTHER" id="PTHR10106">
    <property type="entry name" value="CYTOCHROME B561-RELATED"/>
    <property type="match status" value="1"/>
</dbReference>
<comment type="subcellular location">
    <subcellularLocation>
        <location evidence="2">Membrane</location>
        <topology evidence="2">Multi-pass membrane protein</topology>
    </subcellularLocation>
</comment>
<dbReference type="RefSeq" id="XP_013790421.2">
    <property type="nucleotide sequence ID" value="XM_013934967.2"/>
</dbReference>
<evidence type="ECO:0000256" key="9">
    <source>
        <dbReference type="ARBA" id="ARBA00023004"/>
    </source>
</evidence>
<evidence type="ECO:0000256" key="3">
    <source>
        <dbReference type="ARBA" id="ARBA00022448"/>
    </source>
</evidence>
<evidence type="ECO:0000256" key="4">
    <source>
        <dbReference type="ARBA" id="ARBA00022617"/>
    </source>
</evidence>
<evidence type="ECO:0000256" key="1">
    <source>
        <dbReference type="ARBA" id="ARBA00001970"/>
    </source>
</evidence>
<evidence type="ECO:0000256" key="5">
    <source>
        <dbReference type="ARBA" id="ARBA00022692"/>
    </source>
</evidence>
<dbReference type="Gene3D" id="1.20.120.1770">
    <property type="match status" value="1"/>
</dbReference>
<evidence type="ECO:0000256" key="8">
    <source>
        <dbReference type="ARBA" id="ARBA00022989"/>
    </source>
</evidence>
<reference evidence="14" key="1">
    <citation type="submission" date="2025-08" db="UniProtKB">
        <authorList>
            <consortium name="RefSeq"/>
        </authorList>
    </citation>
    <scope>IDENTIFICATION</scope>
    <source>
        <tissue evidence="14">Muscle</tissue>
    </source>
</reference>
<evidence type="ECO:0000256" key="11">
    <source>
        <dbReference type="SAM" id="Phobius"/>
    </source>
</evidence>
<feature type="transmembrane region" description="Helical" evidence="11">
    <location>
        <begin position="66"/>
        <end position="85"/>
    </location>
</feature>
<dbReference type="PROSITE" id="PS50939">
    <property type="entry name" value="CYTOCHROME_B561"/>
    <property type="match status" value="1"/>
</dbReference>
<keyword evidence="13" id="KW-1185">Reference proteome</keyword>
<keyword evidence="7" id="KW-0249">Electron transport</keyword>
<evidence type="ECO:0000256" key="7">
    <source>
        <dbReference type="ARBA" id="ARBA00022982"/>
    </source>
</evidence>
<gene>
    <name evidence="14" type="primary">LOC106474279</name>
</gene>
<feature type="transmembrane region" description="Helical" evidence="11">
    <location>
        <begin position="21"/>
        <end position="46"/>
    </location>
</feature>
<organism evidence="13 14">
    <name type="scientific">Limulus polyphemus</name>
    <name type="common">Atlantic horseshoe crab</name>
    <dbReference type="NCBI Taxonomy" id="6850"/>
    <lineage>
        <taxon>Eukaryota</taxon>
        <taxon>Metazoa</taxon>
        <taxon>Ecdysozoa</taxon>
        <taxon>Arthropoda</taxon>
        <taxon>Chelicerata</taxon>
        <taxon>Merostomata</taxon>
        <taxon>Xiphosura</taxon>
        <taxon>Limulidae</taxon>
        <taxon>Limulus</taxon>
    </lineage>
</organism>
<proteinExistence type="predicted"/>
<keyword evidence="8 11" id="KW-1133">Transmembrane helix</keyword>
<keyword evidence="10 11" id="KW-0472">Membrane</keyword>
<keyword evidence="3" id="KW-0813">Transport</keyword>
<evidence type="ECO:0000313" key="14">
    <source>
        <dbReference type="RefSeq" id="XP_013790421.2"/>
    </source>
</evidence>
<dbReference type="Pfam" id="PF03188">
    <property type="entry name" value="Cytochrom_B561"/>
    <property type="match status" value="1"/>
</dbReference>
<name>A0ABM1BX94_LIMPO</name>
<protein>
    <submittedName>
        <fullName evidence="14">Probable transmembrane ascorbate ferrireductase 2 isoform X1</fullName>
    </submittedName>
</protein>
<comment type="cofactor">
    <cofactor evidence="1">
        <name>heme b</name>
        <dbReference type="ChEBI" id="CHEBI:60344"/>
    </cofactor>
</comment>
<dbReference type="Proteomes" id="UP000694941">
    <property type="component" value="Unplaced"/>
</dbReference>
<evidence type="ECO:0000256" key="2">
    <source>
        <dbReference type="ARBA" id="ARBA00004141"/>
    </source>
</evidence>
<dbReference type="SMART" id="SM00665">
    <property type="entry name" value="B561"/>
    <property type="match status" value="1"/>
</dbReference>
<evidence type="ECO:0000259" key="12">
    <source>
        <dbReference type="PROSITE" id="PS50939"/>
    </source>
</evidence>